<gene>
    <name evidence="2" type="ordered locus">RHOM_05950</name>
</gene>
<keyword evidence="1" id="KW-0472">Membrane</keyword>
<sequence length="47" mass="5379">MNILIWILMIVGGAAGMLSTAYLVLAMPVIFGWKVYRKFKYHIGLYD</sequence>
<protein>
    <submittedName>
        <fullName evidence="2">Uncharacterized protein</fullName>
    </submittedName>
</protein>
<dbReference type="KEGG" id="rho:RHOM_05950"/>
<keyword evidence="1" id="KW-0812">Transmembrane</keyword>
<dbReference type="EMBL" id="CP003040">
    <property type="protein sequence ID" value="AEN96309.1"/>
    <property type="molecule type" value="Genomic_DNA"/>
</dbReference>
<evidence type="ECO:0000256" key="1">
    <source>
        <dbReference type="SAM" id="Phobius"/>
    </source>
</evidence>
<reference evidence="2 3" key="1">
    <citation type="journal article" date="2015" name="Genome Announc.">
        <title>Complete genome sequence of the human gut symbiont Roseburia hominis.</title>
        <authorList>
            <person name="Travis A.J."/>
            <person name="Kelly D."/>
            <person name="Flint H.J."/>
            <person name="Aminov R.I."/>
        </authorList>
    </citation>
    <scope>NUCLEOTIDE SEQUENCE [LARGE SCALE GENOMIC DNA]</scope>
    <source>
        <strain evidence="3">DSM 16839 / JCM 17582 / NCIMB 14029 / A2-183</strain>
    </source>
</reference>
<dbReference type="RefSeq" id="WP_014079354.1">
    <property type="nucleotide sequence ID" value="NC_015977.1"/>
</dbReference>
<feature type="transmembrane region" description="Helical" evidence="1">
    <location>
        <begin position="6"/>
        <end position="31"/>
    </location>
</feature>
<evidence type="ECO:0000313" key="3">
    <source>
        <dbReference type="Proteomes" id="UP000008178"/>
    </source>
</evidence>
<dbReference type="GeneID" id="93725154"/>
<name>G2SWM5_ROSHA</name>
<keyword evidence="3" id="KW-1185">Reference proteome</keyword>
<proteinExistence type="predicted"/>
<keyword evidence="1" id="KW-1133">Transmembrane helix</keyword>
<dbReference type="HOGENOM" id="CLU_216842_0_0_9"/>
<accession>G2SWM5</accession>
<organism evidence="2 3">
    <name type="scientific">Roseburia hominis (strain DSM 16839 / JCM 17582 / NCIMB 14029 / A2-183)</name>
    <dbReference type="NCBI Taxonomy" id="585394"/>
    <lineage>
        <taxon>Bacteria</taxon>
        <taxon>Bacillati</taxon>
        <taxon>Bacillota</taxon>
        <taxon>Clostridia</taxon>
        <taxon>Lachnospirales</taxon>
        <taxon>Lachnospiraceae</taxon>
        <taxon>Roseburia</taxon>
    </lineage>
</organism>
<dbReference type="STRING" id="585394.RHOM_05950"/>
<dbReference type="AlphaFoldDB" id="G2SWM5"/>
<dbReference type="Proteomes" id="UP000008178">
    <property type="component" value="Chromosome"/>
</dbReference>
<evidence type="ECO:0000313" key="2">
    <source>
        <dbReference type="EMBL" id="AEN96309.1"/>
    </source>
</evidence>